<reference evidence="1" key="1">
    <citation type="journal article" date="2015" name="Nature">
        <title>Complex archaea that bridge the gap between prokaryotes and eukaryotes.</title>
        <authorList>
            <person name="Spang A."/>
            <person name="Saw J.H."/>
            <person name="Jorgensen S.L."/>
            <person name="Zaremba-Niedzwiedzka K."/>
            <person name="Martijn J."/>
            <person name="Lind A.E."/>
            <person name="van Eijk R."/>
            <person name="Schleper C."/>
            <person name="Guy L."/>
            <person name="Ettema T.J."/>
        </authorList>
    </citation>
    <scope>NUCLEOTIDE SEQUENCE</scope>
</reference>
<dbReference type="EMBL" id="LAZR01027465">
    <property type="protein sequence ID" value="KKL65649.1"/>
    <property type="molecule type" value="Genomic_DNA"/>
</dbReference>
<gene>
    <name evidence="1" type="ORF">LCGC14_2152860</name>
</gene>
<comment type="caution">
    <text evidence="1">The sequence shown here is derived from an EMBL/GenBank/DDBJ whole genome shotgun (WGS) entry which is preliminary data.</text>
</comment>
<proteinExistence type="predicted"/>
<protein>
    <submittedName>
        <fullName evidence="1">Uncharacterized protein</fullName>
    </submittedName>
</protein>
<name>A0A0F9DV68_9ZZZZ</name>
<dbReference type="AlphaFoldDB" id="A0A0F9DV68"/>
<organism evidence="1">
    <name type="scientific">marine sediment metagenome</name>
    <dbReference type="NCBI Taxonomy" id="412755"/>
    <lineage>
        <taxon>unclassified sequences</taxon>
        <taxon>metagenomes</taxon>
        <taxon>ecological metagenomes</taxon>
    </lineage>
</organism>
<accession>A0A0F9DV68</accession>
<sequence>MRHFLAKLIAWIAVKVDGDADCPCHICDIWNQDTSSQKGHSESQVLGF</sequence>
<evidence type="ECO:0000313" key="1">
    <source>
        <dbReference type="EMBL" id="KKL65649.1"/>
    </source>
</evidence>